<dbReference type="KEGG" id="parq:DSM112329_04062"/>
<protein>
    <recommendedName>
        <fullName evidence="2">DUF1501 domain-containing protein</fullName>
    </recommendedName>
</protein>
<proteinExistence type="predicted"/>
<dbReference type="PANTHER" id="PTHR43737:SF1">
    <property type="entry name" value="DUF1501 DOMAIN-CONTAINING PROTEIN"/>
    <property type="match status" value="1"/>
</dbReference>
<dbReference type="EMBL" id="CP114014">
    <property type="protein sequence ID" value="XAY07182.1"/>
    <property type="molecule type" value="Genomic_DNA"/>
</dbReference>
<evidence type="ECO:0000313" key="1">
    <source>
        <dbReference type="EMBL" id="XAY07182.1"/>
    </source>
</evidence>
<organism evidence="1">
    <name type="scientific">Paraconexibacter sp. AEG42_29</name>
    <dbReference type="NCBI Taxonomy" id="2997339"/>
    <lineage>
        <taxon>Bacteria</taxon>
        <taxon>Bacillati</taxon>
        <taxon>Actinomycetota</taxon>
        <taxon>Thermoleophilia</taxon>
        <taxon>Solirubrobacterales</taxon>
        <taxon>Paraconexibacteraceae</taxon>
        <taxon>Paraconexibacter</taxon>
    </lineage>
</organism>
<dbReference type="PANTHER" id="PTHR43737">
    <property type="entry name" value="BLL7424 PROTEIN"/>
    <property type="match status" value="1"/>
</dbReference>
<sequence>MARHCDDFTRSEALRHGIAQAGRGLRPIEAGMPTPAGTGLTRRSLMLRGAAAGLTVYGASKLMPEALEAGIAEAASGPAQPVLVSVFLPGGVDGLSVLAPTGDERFASLRPTLRIARGAGKAFTEDDRLEWTPAADALRVLHSEGKVSVIPAIGYDHPDQSHFTSRHFWEVGATDVQGRFGWLGRYLDQHGSADNPLQGLSLDSNLSPALAAGGVPVAAVDDPQDFGLWAPGVWGGVEDPLFSAIGALGTLPTEDGALRAARRVATQVDSIRRSLGPLQAVAGKPAFTAPVTYADNRFARRLSSLAAMLDAGLPLRAVTLDAPGNYDTHSGQASTLADDLRESCEALLAFQRDLEHRGLAGRVLTLVWSEFGRRPRQNADGTDHGAAGVGFVVGNRAGGRMLGEFPGLAKLDEHGNLRSTFDFRSLYCGLLEQWFGVDAGPIIPGAAGFARPALLS</sequence>
<gene>
    <name evidence="1" type="ORF">DSM112329_04062</name>
</gene>
<reference evidence="1" key="1">
    <citation type="submission" date="2022-12" db="EMBL/GenBank/DDBJ databases">
        <title>Paraconexibacter alkalitolerans sp. nov. and Baekduia alba sp. nov., isolated from soil and emended description of the genera Paraconexibacter (Chun et al., 2020) and Baekduia (An et al., 2020).</title>
        <authorList>
            <person name="Vieira S."/>
            <person name="Huber K.J."/>
            <person name="Geppert A."/>
            <person name="Wolf J."/>
            <person name="Neumann-Schaal M."/>
            <person name="Muesken M."/>
            <person name="Overmann J."/>
        </authorList>
    </citation>
    <scope>NUCLEOTIDE SEQUENCE</scope>
    <source>
        <strain evidence="1">AEG42_29</strain>
    </source>
</reference>
<dbReference type="Pfam" id="PF07394">
    <property type="entry name" value="DUF1501"/>
    <property type="match status" value="1"/>
</dbReference>
<dbReference type="InterPro" id="IPR010869">
    <property type="entry name" value="DUF1501"/>
</dbReference>
<dbReference type="AlphaFoldDB" id="A0AAU7AZN0"/>
<accession>A0AAU7AZN0</accession>
<evidence type="ECO:0008006" key="2">
    <source>
        <dbReference type="Google" id="ProtNLM"/>
    </source>
</evidence>
<name>A0AAU7AZN0_9ACTN</name>
<dbReference type="RefSeq" id="WP_354698388.1">
    <property type="nucleotide sequence ID" value="NZ_CP114014.1"/>
</dbReference>